<accession>D5EJR1</accession>
<dbReference type="HOGENOM" id="CLU_1465861_0_0_0"/>
<evidence type="ECO:0000256" key="1">
    <source>
        <dbReference type="SAM" id="Phobius"/>
    </source>
</evidence>
<organism evidence="2 3">
    <name type="scientific">Coraliomargarita akajimensis (strain DSM 45221 / IAM 15411 / JCM 23193 / KCTC 12865 / 04OKA010-24)</name>
    <dbReference type="NCBI Taxonomy" id="583355"/>
    <lineage>
        <taxon>Bacteria</taxon>
        <taxon>Pseudomonadati</taxon>
        <taxon>Verrucomicrobiota</taxon>
        <taxon>Opitutia</taxon>
        <taxon>Puniceicoccales</taxon>
        <taxon>Coraliomargaritaceae</taxon>
        <taxon>Coraliomargarita</taxon>
    </lineage>
</organism>
<dbReference type="AlphaFoldDB" id="D5EJR1"/>
<proteinExistence type="predicted"/>
<dbReference type="KEGG" id="caa:Caka_1641"/>
<reference evidence="2 3" key="1">
    <citation type="journal article" date="2010" name="Stand. Genomic Sci.">
        <title>Complete genome sequence of Coraliomargarita akajimensis type strain (04OKA010-24).</title>
        <authorList>
            <person name="Mavromatis K."/>
            <person name="Abt B."/>
            <person name="Brambilla E."/>
            <person name="Lapidus A."/>
            <person name="Copeland A."/>
            <person name="Deshpande S."/>
            <person name="Nolan M."/>
            <person name="Lucas S."/>
            <person name="Tice H."/>
            <person name="Cheng J.F."/>
            <person name="Han C."/>
            <person name="Detter J.C."/>
            <person name="Woyke T."/>
            <person name="Goodwin L."/>
            <person name="Pitluck S."/>
            <person name="Held B."/>
            <person name="Brettin T."/>
            <person name="Tapia R."/>
            <person name="Ivanova N."/>
            <person name="Mikhailova N."/>
            <person name="Pati A."/>
            <person name="Liolios K."/>
            <person name="Chen A."/>
            <person name="Palaniappan K."/>
            <person name="Land M."/>
            <person name="Hauser L."/>
            <person name="Chang Y.J."/>
            <person name="Jeffries C.D."/>
            <person name="Rohde M."/>
            <person name="Goker M."/>
            <person name="Bristow J."/>
            <person name="Eisen J.A."/>
            <person name="Markowitz V."/>
            <person name="Hugenholtz P."/>
            <person name="Klenk H.P."/>
            <person name="Kyrpides N.C."/>
        </authorList>
    </citation>
    <scope>NUCLEOTIDE SEQUENCE [LARGE SCALE GENOMIC DNA]</scope>
    <source>
        <strain evidence="3">DSM 45221 / IAM 15411 / JCM 23193 / KCTC 12865</strain>
    </source>
</reference>
<evidence type="ECO:0000313" key="3">
    <source>
        <dbReference type="Proteomes" id="UP000000925"/>
    </source>
</evidence>
<feature type="transmembrane region" description="Helical" evidence="1">
    <location>
        <begin position="21"/>
        <end position="39"/>
    </location>
</feature>
<keyword evidence="1" id="KW-0472">Membrane</keyword>
<dbReference type="RefSeq" id="WP_013043382.1">
    <property type="nucleotide sequence ID" value="NC_014008.1"/>
</dbReference>
<keyword evidence="1" id="KW-1133">Transmembrane helix</keyword>
<evidence type="ECO:0000313" key="2">
    <source>
        <dbReference type="EMBL" id="ADE54660.1"/>
    </source>
</evidence>
<dbReference type="Proteomes" id="UP000000925">
    <property type="component" value="Chromosome"/>
</dbReference>
<dbReference type="STRING" id="583355.Caka_1641"/>
<dbReference type="EMBL" id="CP001998">
    <property type="protein sequence ID" value="ADE54660.1"/>
    <property type="molecule type" value="Genomic_DNA"/>
</dbReference>
<dbReference type="eggNOG" id="ENOG5032FWN">
    <property type="taxonomic scope" value="Bacteria"/>
</dbReference>
<name>D5EJR1_CORAD</name>
<keyword evidence="3" id="KW-1185">Reference proteome</keyword>
<keyword evidence="1" id="KW-0812">Transmembrane</keyword>
<dbReference type="OrthoDB" id="194675at2"/>
<sequence>MPKFLQLLARLFKRLTVREKLLVLVFCLTIVTLWAANLLGRFGDWKSALGEVKTDLEVQQQYLDRQDEYALGLADALSRLDSSKTYSAAQLAGRIDELLRKASLSSKADIDRVITRDGNISDGHTLRVRLSRISISQVIELNRLIRNETPYITIQKVYLTANRRNPEEIDARFEVSSFELKTVN</sequence>
<evidence type="ECO:0008006" key="4">
    <source>
        <dbReference type="Google" id="ProtNLM"/>
    </source>
</evidence>
<protein>
    <recommendedName>
        <fullName evidence="4">General secretion pathway protein M</fullName>
    </recommendedName>
</protein>
<gene>
    <name evidence="2" type="ordered locus">Caka_1641</name>
</gene>